<feature type="transmembrane region" description="Helical" evidence="1">
    <location>
        <begin position="90"/>
        <end position="108"/>
    </location>
</feature>
<protein>
    <recommendedName>
        <fullName evidence="4">Glycosyltransferase RgtA/B/C/D-like domain-containing protein</fullName>
    </recommendedName>
</protein>
<feature type="transmembrane region" description="Helical" evidence="1">
    <location>
        <begin position="204"/>
        <end position="231"/>
    </location>
</feature>
<gene>
    <name evidence="2" type="ORF">GK091_16275</name>
</gene>
<keyword evidence="1" id="KW-0472">Membrane</keyword>
<sequence length="477" mass="54372">MTLSEKHLRIFLAILVLLTTLTYYHRNPTGDDAWFAEQSYWFVKDGIIRSEFFRGLLGWENQLLVSHKLFLLFGAGLINLFGYHLPVVQFVGLLSFGVIIAEIIAYIRNKEGRYGSWSFLAILILIFSNRLLIKMSFENRPELMLAALGFGSFLCLNNKRPSLAGSLIAGVLAGLAMLCHLNGVIYLIAGFGTLVYLRLYKQALLFAVAGGLTALFYFTDIVLADNGFAIWSYQFRNDPATQSAFGWYPKLIVILTFPKLFFESPEQIALSLLLVFLLWHQRKYLRALPVVLKVYSSLLIVSFWLITKHGSGTYMPLFIPFMLVLVYELYRSNPFKNWGLAVVLAAYFGIGIYGTIEIIYKNFSSEFLPVSYKNLREKIPTNEKGLVPLTYFFNEYDRHPALLSSENFKHHAIPTANPSAQLAQWAHQQGVGFILMDYAYRPEDFYPKPGTSSLPSYRLTYFDGRFAVYRHSGNTAH</sequence>
<dbReference type="RefSeq" id="WP_164040296.1">
    <property type="nucleotide sequence ID" value="NZ_JAAGNZ010000001.1"/>
</dbReference>
<feature type="transmembrane region" description="Helical" evidence="1">
    <location>
        <begin position="251"/>
        <end position="278"/>
    </location>
</feature>
<dbReference type="Proteomes" id="UP000477386">
    <property type="component" value="Unassembled WGS sequence"/>
</dbReference>
<feature type="transmembrane region" description="Helical" evidence="1">
    <location>
        <begin position="337"/>
        <end position="356"/>
    </location>
</feature>
<feature type="transmembrane region" description="Helical" evidence="1">
    <location>
        <begin position="171"/>
        <end position="197"/>
    </location>
</feature>
<proteinExistence type="predicted"/>
<feature type="transmembrane region" description="Helical" evidence="1">
    <location>
        <begin position="290"/>
        <end position="307"/>
    </location>
</feature>
<feature type="transmembrane region" description="Helical" evidence="1">
    <location>
        <begin position="313"/>
        <end position="330"/>
    </location>
</feature>
<keyword evidence="3" id="KW-1185">Reference proteome</keyword>
<feature type="transmembrane region" description="Helical" evidence="1">
    <location>
        <begin position="7"/>
        <end position="25"/>
    </location>
</feature>
<feature type="transmembrane region" description="Helical" evidence="1">
    <location>
        <begin position="114"/>
        <end position="131"/>
    </location>
</feature>
<keyword evidence="1" id="KW-0812">Transmembrane</keyword>
<evidence type="ECO:0000313" key="3">
    <source>
        <dbReference type="Proteomes" id="UP000477386"/>
    </source>
</evidence>
<name>A0A6M0IJG4_9BACT</name>
<dbReference type="AlphaFoldDB" id="A0A6M0IJG4"/>
<evidence type="ECO:0008006" key="4">
    <source>
        <dbReference type="Google" id="ProtNLM"/>
    </source>
</evidence>
<comment type="caution">
    <text evidence="2">The sequence shown here is derived from an EMBL/GenBank/DDBJ whole genome shotgun (WGS) entry which is preliminary data.</text>
</comment>
<evidence type="ECO:0000313" key="2">
    <source>
        <dbReference type="EMBL" id="NEU68446.1"/>
    </source>
</evidence>
<organism evidence="2 3">
    <name type="scientific">Spirosoma agri</name>
    <dbReference type="NCBI Taxonomy" id="1987381"/>
    <lineage>
        <taxon>Bacteria</taxon>
        <taxon>Pseudomonadati</taxon>
        <taxon>Bacteroidota</taxon>
        <taxon>Cytophagia</taxon>
        <taxon>Cytophagales</taxon>
        <taxon>Cytophagaceae</taxon>
        <taxon>Spirosoma</taxon>
    </lineage>
</organism>
<accession>A0A6M0IJG4</accession>
<reference evidence="2 3" key="1">
    <citation type="submission" date="2020-02" db="EMBL/GenBank/DDBJ databases">
        <title>Draft genome sequence of two Spirosoma agri KCTC 52727 and Spirosoma terrae KCTC 52035.</title>
        <authorList>
            <person name="Rojas J."/>
            <person name="Ambika Manirajan B."/>
            <person name="Ratering S."/>
            <person name="Suarez C."/>
            <person name="Schnell S."/>
        </authorList>
    </citation>
    <scope>NUCLEOTIDE SEQUENCE [LARGE SCALE GENOMIC DNA]</scope>
    <source>
        <strain evidence="2 3">KCTC 52727</strain>
    </source>
</reference>
<keyword evidence="1" id="KW-1133">Transmembrane helix</keyword>
<evidence type="ECO:0000256" key="1">
    <source>
        <dbReference type="SAM" id="Phobius"/>
    </source>
</evidence>
<dbReference type="EMBL" id="JAAGNZ010000001">
    <property type="protein sequence ID" value="NEU68446.1"/>
    <property type="molecule type" value="Genomic_DNA"/>
</dbReference>